<dbReference type="Proteomes" id="UP001239111">
    <property type="component" value="Chromosome 4"/>
</dbReference>
<comment type="caution">
    <text evidence="1">The sequence shown here is derived from an EMBL/GenBank/DDBJ whole genome shotgun (WGS) entry which is preliminary data.</text>
</comment>
<sequence>MDDIEKVELEWQKIWLQILTGLFLSQGVNETVHDFAESTGKGPKQPISCAINHSIGKSKYGEEVHEARHVIIAQDEISENRRLEKELEYLQPVRMDFDDILKSSISKTFLSEMHVHENYATQNCGPAAVKEREVTGLESYVCWCPQSRRR</sequence>
<keyword evidence="2" id="KW-1185">Reference proteome</keyword>
<reference evidence="1" key="1">
    <citation type="submission" date="2023-04" db="EMBL/GenBank/DDBJ databases">
        <title>A chromosome-level genome assembly of the parasitoid wasp Eretmocerus hayati.</title>
        <authorList>
            <person name="Zhong Y."/>
            <person name="Liu S."/>
            <person name="Liu Y."/>
        </authorList>
    </citation>
    <scope>NUCLEOTIDE SEQUENCE</scope>
    <source>
        <strain evidence="1">ZJU_SS_LIU_2023</strain>
    </source>
</reference>
<evidence type="ECO:0000313" key="1">
    <source>
        <dbReference type="EMBL" id="KAJ8664991.1"/>
    </source>
</evidence>
<proteinExistence type="predicted"/>
<dbReference type="EMBL" id="CM056744">
    <property type="protein sequence ID" value="KAJ8664991.1"/>
    <property type="molecule type" value="Genomic_DNA"/>
</dbReference>
<accession>A0ACC2N2N7</accession>
<name>A0ACC2N2N7_9HYME</name>
<organism evidence="1 2">
    <name type="scientific">Eretmocerus hayati</name>
    <dbReference type="NCBI Taxonomy" id="131215"/>
    <lineage>
        <taxon>Eukaryota</taxon>
        <taxon>Metazoa</taxon>
        <taxon>Ecdysozoa</taxon>
        <taxon>Arthropoda</taxon>
        <taxon>Hexapoda</taxon>
        <taxon>Insecta</taxon>
        <taxon>Pterygota</taxon>
        <taxon>Neoptera</taxon>
        <taxon>Endopterygota</taxon>
        <taxon>Hymenoptera</taxon>
        <taxon>Apocrita</taxon>
        <taxon>Proctotrupomorpha</taxon>
        <taxon>Chalcidoidea</taxon>
        <taxon>Aphelinidae</taxon>
        <taxon>Aphelininae</taxon>
        <taxon>Eretmocerus</taxon>
    </lineage>
</organism>
<protein>
    <submittedName>
        <fullName evidence="1">Uncharacterized protein</fullName>
    </submittedName>
</protein>
<gene>
    <name evidence="1" type="ORF">QAD02_006653</name>
</gene>
<evidence type="ECO:0000313" key="2">
    <source>
        <dbReference type="Proteomes" id="UP001239111"/>
    </source>
</evidence>